<keyword evidence="3 5" id="KW-0269">Exonuclease</keyword>
<proteinExistence type="predicted"/>
<dbReference type="InterPro" id="IPR012337">
    <property type="entry name" value="RNaseH-like_sf"/>
</dbReference>
<accession>A0A5C2HGX7</accession>
<protein>
    <submittedName>
        <fullName evidence="5">DEDDh 3'-5' exonuclease domain family protein</fullName>
    </submittedName>
</protein>
<evidence type="ECO:0000313" key="5">
    <source>
        <dbReference type="EMBL" id="QEP40561.1"/>
    </source>
</evidence>
<dbReference type="InterPro" id="IPR046768">
    <property type="entry name" value="ExoX-like_C"/>
</dbReference>
<dbReference type="AlphaFoldDB" id="A0A5C2HGX7"/>
<dbReference type="PANTHER" id="PTHR30231:SF4">
    <property type="entry name" value="PROTEIN NEN2"/>
    <property type="match status" value="1"/>
</dbReference>
<dbReference type="KEGG" id="apoc:APORC_0959"/>
<dbReference type="EMBL" id="CP036246">
    <property type="protein sequence ID" value="QEP40561.1"/>
    <property type="molecule type" value="Genomic_DNA"/>
</dbReference>
<reference evidence="5 6" key="2">
    <citation type="submission" date="2019-09" db="EMBL/GenBank/DDBJ databases">
        <title>Taxonomic note: a critical rebuttal of the proposed division of the genus Arcobacter into six genera, emended descriptions of Arcobacter anaerophilus and the genus Arcobacter, and an assessment of genus-level boundaries for Epsilonproteobacteria using in silico genomic comparator tools.</title>
        <authorList>
            <person name="On S.L.W."/>
            <person name="Miller W.G."/>
            <person name="Biggs P."/>
            <person name="Cornelius A."/>
            <person name="Vandamme P."/>
        </authorList>
    </citation>
    <scope>NUCLEOTIDE SEQUENCE [LARGE SCALE GENOMIC DNA]</scope>
    <source>
        <strain evidence="5 6">CCUG 56899</strain>
    </source>
</reference>
<dbReference type="SMART" id="SM00479">
    <property type="entry name" value="EXOIII"/>
    <property type="match status" value="1"/>
</dbReference>
<keyword evidence="1" id="KW-0540">Nuclease</keyword>
<reference evidence="5 6" key="1">
    <citation type="submission" date="2019-09" db="EMBL/GenBank/DDBJ databases">
        <title>Complete genome sequencing of four Arcobacter species reveals a diverse suite of mobile elements.</title>
        <authorList>
            <person name="Miller W.G."/>
            <person name="Yee E."/>
            <person name="Bono J.L."/>
        </authorList>
    </citation>
    <scope>NUCLEOTIDE SEQUENCE [LARGE SCALE GENOMIC DNA]</scope>
    <source>
        <strain evidence="5 6">CCUG 56899</strain>
    </source>
</reference>
<evidence type="ECO:0000256" key="2">
    <source>
        <dbReference type="ARBA" id="ARBA00022801"/>
    </source>
</evidence>
<dbReference type="RefSeq" id="WP_066387168.1">
    <property type="nucleotide sequence ID" value="NZ_CP036246.2"/>
</dbReference>
<keyword evidence="2" id="KW-0378">Hydrolase</keyword>
<dbReference type="Pfam" id="PF20600">
    <property type="entry name" value="ExoX-like_C"/>
    <property type="match status" value="1"/>
</dbReference>
<dbReference type="GO" id="GO:0003676">
    <property type="term" value="F:nucleic acid binding"/>
    <property type="evidence" value="ECO:0007669"/>
    <property type="project" value="InterPro"/>
</dbReference>
<dbReference type="CDD" id="cd06127">
    <property type="entry name" value="DEDDh"/>
    <property type="match status" value="1"/>
</dbReference>
<organism evidence="5 6">
    <name type="scientific">Arcobacter porcinus</name>
    <dbReference type="NCBI Taxonomy" id="1935204"/>
    <lineage>
        <taxon>Bacteria</taxon>
        <taxon>Pseudomonadati</taxon>
        <taxon>Campylobacterota</taxon>
        <taxon>Epsilonproteobacteria</taxon>
        <taxon>Campylobacterales</taxon>
        <taxon>Arcobacteraceae</taxon>
        <taxon>Arcobacter</taxon>
    </lineage>
</organism>
<dbReference type="Gene3D" id="3.30.420.10">
    <property type="entry name" value="Ribonuclease H-like superfamily/Ribonuclease H"/>
    <property type="match status" value="1"/>
</dbReference>
<dbReference type="SUPFAM" id="SSF53098">
    <property type="entry name" value="Ribonuclease H-like"/>
    <property type="match status" value="1"/>
</dbReference>
<sequence length="246" mass="28710">MVYYILFDTETTGALEEDRVIQFGGMILDQKGKMEVYDELCSSSIPIKLEAMEVHNITPDMLENKPRAIETNFYRRLEELNSSSNFLIAHNINFDLEMIKKEGFVNNLQLIDTLRCARHLYPELPYHRLQYLRYALNLYKSEKEEANKLNITIKAHDAIGDVLVMKLFLRELVAKTREVYPNDNPMKKLVALSSTPVFVQTFKFGKYKGENISDVAQKDANYLNWMLNNMEDMDEDLKYTLSKVLQ</sequence>
<name>A0A5C2HGX7_9BACT</name>
<gene>
    <name evidence="5" type="ORF">APORC_0959</name>
</gene>
<dbReference type="InterPro" id="IPR013520">
    <property type="entry name" value="Ribonucl_H"/>
</dbReference>
<dbReference type="Pfam" id="PF00929">
    <property type="entry name" value="RNase_T"/>
    <property type="match status" value="1"/>
</dbReference>
<feature type="domain" description="Exonuclease" evidence="4">
    <location>
        <begin position="3"/>
        <end position="178"/>
    </location>
</feature>
<dbReference type="GO" id="GO:0006259">
    <property type="term" value="P:DNA metabolic process"/>
    <property type="evidence" value="ECO:0007669"/>
    <property type="project" value="UniProtKB-ARBA"/>
</dbReference>
<evidence type="ECO:0000313" key="6">
    <source>
        <dbReference type="Proteomes" id="UP000322644"/>
    </source>
</evidence>
<dbReference type="Proteomes" id="UP000322644">
    <property type="component" value="Chromosome"/>
</dbReference>
<dbReference type="GO" id="GO:0008408">
    <property type="term" value="F:3'-5' exonuclease activity"/>
    <property type="evidence" value="ECO:0007669"/>
    <property type="project" value="TreeGrafter"/>
</dbReference>
<evidence type="ECO:0000256" key="3">
    <source>
        <dbReference type="ARBA" id="ARBA00022839"/>
    </source>
</evidence>
<dbReference type="InterPro" id="IPR036397">
    <property type="entry name" value="RNaseH_sf"/>
</dbReference>
<evidence type="ECO:0000259" key="4">
    <source>
        <dbReference type="SMART" id="SM00479"/>
    </source>
</evidence>
<dbReference type="PANTHER" id="PTHR30231">
    <property type="entry name" value="DNA POLYMERASE III SUBUNIT EPSILON"/>
    <property type="match status" value="1"/>
</dbReference>
<evidence type="ECO:0000256" key="1">
    <source>
        <dbReference type="ARBA" id="ARBA00022722"/>
    </source>
</evidence>